<name>A0ABT1PF58_9ACTN</name>
<reference evidence="3 4" key="1">
    <citation type="submission" date="2022-06" db="EMBL/GenBank/DDBJ databases">
        <title>Draft genome sequence of type strain Streptomyces rubrisoli DSM 42083.</title>
        <authorList>
            <person name="Duangmal K."/>
            <person name="Klaysubun C."/>
        </authorList>
    </citation>
    <scope>NUCLEOTIDE SEQUENCE [LARGE SCALE GENOMIC DNA]</scope>
    <source>
        <strain evidence="3 4">DSM 42083</strain>
    </source>
</reference>
<dbReference type="InterPro" id="IPR030678">
    <property type="entry name" value="Peptide/Ni-bd"/>
</dbReference>
<feature type="domain" description="Solute-binding protein family 5" evidence="2">
    <location>
        <begin position="113"/>
        <end position="497"/>
    </location>
</feature>
<dbReference type="CDD" id="cd08506">
    <property type="entry name" value="PBP2_clavulanate_OppA2"/>
    <property type="match status" value="1"/>
</dbReference>
<dbReference type="PANTHER" id="PTHR30290">
    <property type="entry name" value="PERIPLASMIC BINDING COMPONENT OF ABC TRANSPORTER"/>
    <property type="match status" value="1"/>
</dbReference>
<dbReference type="Gene3D" id="3.40.190.10">
    <property type="entry name" value="Periplasmic binding protein-like II"/>
    <property type="match status" value="1"/>
</dbReference>
<organism evidence="3 4">
    <name type="scientific">Streptantibioticus rubrisoli</name>
    <dbReference type="NCBI Taxonomy" id="1387313"/>
    <lineage>
        <taxon>Bacteria</taxon>
        <taxon>Bacillati</taxon>
        <taxon>Actinomycetota</taxon>
        <taxon>Actinomycetes</taxon>
        <taxon>Kitasatosporales</taxon>
        <taxon>Streptomycetaceae</taxon>
        <taxon>Streptantibioticus</taxon>
    </lineage>
</organism>
<dbReference type="PIRSF" id="PIRSF002741">
    <property type="entry name" value="MppA"/>
    <property type="match status" value="1"/>
</dbReference>
<dbReference type="Gene3D" id="3.10.105.10">
    <property type="entry name" value="Dipeptide-binding Protein, Domain 3"/>
    <property type="match status" value="1"/>
</dbReference>
<evidence type="ECO:0000313" key="4">
    <source>
        <dbReference type="Proteomes" id="UP001206206"/>
    </source>
</evidence>
<dbReference type="Pfam" id="PF00496">
    <property type="entry name" value="SBP_bac_5"/>
    <property type="match status" value="1"/>
</dbReference>
<evidence type="ECO:0000256" key="1">
    <source>
        <dbReference type="SAM" id="SignalP"/>
    </source>
</evidence>
<gene>
    <name evidence="3" type="ORF">NON19_18725</name>
</gene>
<dbReference type="InterPro" id="IPR000914">
    <property type="entry name" value="SBP_5_dom"/>
</dbReference>
<sequence length="588" mass="63754">MRMRKTHYAAVLAVGALSLSACSSGGGSGAGGTADVAKPTVQTITLGSAADSQGPAPAVDGAKKGGTVNDLEQDDFNHLDPGQLYVSNQQAIAPLYSRTLTGYKVDPKSGSEKLVGDLATDTGEASADKKTWTYHLKDGLKYEDGTPITSQDVKYGIERLYADFETEGPIYVQTWLSGQDYRKVYQGPYGGKDLPDSVISTPDSKTIVFHFQAPHADAPYAMSMPNVSPIPKAKDTKQKYDQHPVSSGPYKIESYNAGKSLVLVRNDNWDPKTDPIRDAYPDKWNFELGIQDPGLTERLMAGSGDDKDALSLSQSAAPSQMVTILGDSKLKSRTVNQYQPFVEELSINTSRVKDPKVRQAIAYAFPTKQVQQALGGAAQMDVGSNLLSPTIGGFKPYDPYGKLTNPNGDPAKAKELLKEAGVSNLKLTLAFANTPKWRNFGTTLKNAFAKAGIDLQLQSIDATSYYTLVGKVNNPYDLYRTGWGADWGNGSTVIPPVRDGRIIADGVANYTHINDPHVNSEIDRINAITDLKTQQAEWEKLSEYILKNDSPSVPFGYDKFFNIYGEGLGGVTFRQDLGVINANTVYVK</sequence>
<keyword evidence="1" id="KW-0732">Signal</keyword>
<dbReference type="EMBL" id="JANFNH010000022">
    <property type="protein sequence ID" value="MCQ4044004.1"/>
    <property type="molecule type" value="Genomic_DNA"/>
</dbReference>
<proteinExistence type="predicted"/>
<evidence type="ECO:0000259" key="2">
    <source>
        <dbReference type="Pfam" id="PF00496"/>
    </source>
</evidence>
<keyword evidence="4" id="KW-1185">Reference proteome</keyword>
<protein>
    <submittedName>
        <fullName evidence="3">ABC transporter substrate-binding protein</fullName>
    </submittedName>
</protein>
<dbReference type="SUPFAM" id="SSF53850">
    <property type="entry name" value="Periplasmic binding protein-like II"/>
    <property type="match status" value="1"/>
</dbReference>
<accession>A0ABT1PF58</accession>
<comment type="caution">
    <text evidence="3">The sequence shown here is derived from an EMBL/GenBank/DDBJ whole genome shotgun (WGS) entry which is preliminary data.</text>
</comment>
<feature type="signal peptide" evidence="1">
    <location>
        <begin position="1"/>
        <end position="23"/>
    </location>
</feature>
<dbReference type="PANTHER" id="PTHR30290:SF83">
    <property type="entry name" value="ABC TRANSPORTER SUBSTRATE-BINDING PROTEIN"/>
    <property type="match status" value="1"/>
</dbReference>
<dbReference type="InterPro" id="IPR039424">
    <property type="entry name" value="SBP_5"/>
</dbReference>
<evidence type="ECO:0000313" key="3">
    <source>
        <dbReference type="EMBL" id="MCQ4044004.1"/>
    </source>
</evidence>
<dbReference type="PROSITE" id="PS51257">
    <property type="entry name" value="PROKAR_LIPOPROTEIN"/>
    <property type="match status" value="1"/>
</dbReference>
<feature type="chain" id="PRO_5046191623" evidence="1">
    <location>
        <begin position="24"/>
        <end position="588"/>
    </location>
</feature>
<dbReference type="Proteomes" id="UP001206206">
    <property type="component" value="Unassembled WGS sequence"/>
</dbReference>